<feature type="region of interest" description="Disordered" evidence="1">
    <location>
        <begin position="3188"/>
        <end position="3208"/>
    </location>
</feature>
<feature type="region of interest" description="Disordered" evidence="1">
    <location>
        <begin position="5166"/>
        <end position="5190"/>
    </location>
</feature>
<feature type="compositionally biased region" description="Polar residues" evidence="1">
    <location>
        <begin position="442"/>
        <end position="466"/>
    </location>
</feature>
<feature type="compositionally biased region" description="Low complexity" evidence="1">
    <location>
        <begin position="1710"/>
        <end position="1722"/>
    </location>
</feature>
<feature type="region of interest" description="Disordered" evidence="1">
    <location>
        <begin position="6386"/>
        <end position="6545"/>
    </location>
</feature>
<feature type="region of interest" description="Disordered" evidence="1">
    <location>
        <begin position="2527"/>
        <end position="2596"/>
    </location>
</feature>
<protein>
    <submittedName>
        <fullName evidence="2">Uncharacterized protein</fullName>
    </submittedName>
</protein>
<feature type="compositionally biased region" description="Basic and acidic residues" evidence="1">
    <location>
        <begin position="2363"/>
        <end position="2388"/>
    </location>
</feature>
<dbReference type="PANTHER" id="PTHR35478">
    <property type="entry name" value="ZINC FINGER FYVE DOMAIN PROTEIN"/>
    <property type="match status" value="1"/>
</dbReference>
<feature type="compositionally biased region" description="Basic and acidic residues" evidence="1">
    <location>
        <begin position="851"/>
        <end position="867"/>
    </location>
</feature>
<feature type="compositionally biased region" description="Basic and acidic residues" evidence="1">
    <location>
        <begin position="5081"/>
        <end position="5091"/>
    </location>
</feature>
<feature type="compositionally biased region" description="Polar residues" evidence="1">
    <location>
        <begin position="6631"/>
        <end position="6642"/>
    </location>
</feature>
<feature type="compositionally biased region" description="Low complexity" evidence="1">
    <location>
        <begin position="1281"/>
        <end position="1294"/>
    </location>
</feature>
<feature type="region of interest" description="Disordered" evidence="1">
    <location>
        <begin position="5906"/>
        <end position="5932"/>
    </location>
</feature>
<feature type="compositionally biased region" description="Polar residues" evidence="1">
    <location>
        <begin position="2389"/>
        <end position="2404"/>
    </location>
</feature>
<feature type="compositionally biased region" description="Basic and acidic residues" evidence="1">
    <location>
        <begin position="10"/>
        <end position="23"/>
    </location>
</feature>
<feature type="compositionally biased region" description="Basic residues" evidence="1">
    <location>
        <begin position="24"/>
        <end position="37"/>
    </location>
</feature>
<feature type="compositionally biased region" description="Low complexity" evidence="1">
    <location>
        <begin position="1469"/>
        <end position="1482"/>
    </location>
</feature>
<feature type="region of interest" description="Disordered" evidence="1">
    <location>
        <begin position="6997"/>
        <end position="7135"/>
    </location>
</feature>
<sequence length="7475" mass="797154">MAGTVRCQRGRGDEARSSEEGCTRRRREHDKRQRKSRGTVPPPSSSRRTSFQRCGGDASDLPATGSSMCQSQGSVERCCCSRLPSSEPASSLPSPETSSSDSTRSPASCLSRTRRRRSRGRMSDSFYGTNGVQMSSALCPFLVEHERSRVTTVLLNCLSLSQFELARAILHQLVLSDPRHAISLAAALALHGPPPTWLCSASVPSSAHLAWLCAHELLHICKVVRALPAPTTGKEPPKGGREASGRFVCTLTSPAGPRCTTNSTVSKSRCDARLSSEVQGHAPSPCASCDSSPHASSSFSYPSPPPASPGCLCSPSFASGVPVAAPLGNSSFTPHQADLSLTSIFPLWLLRRLHMDLILAQALLDCASHGTSILSVEVATELRILHAVLLGCPLQAGDASESTVPPSREPGRVGVESLDGDRNTFNKEKDSTKAPERPGATVTPSPTASVGANAGTPPQESSSKGTSHSSFRSGGSSFSCLCPEVVHLPSLLLLPLPYTLPASLSRLPACIVSRRNRLATYAQGSPVLSFDAVNQLSALMKSHPAAALALFEAIGYIPASVLALGASAPLAPVLFSCDDTQKSRSLGLVSSLPLLVPPGLEGRSRSAVVQGHATSAVGEGGGGRDQVPAHTRVQRKARSQSPGDTEDAGSHRRGGGTANPGRQHRIEKGEAGSIEGKGEDPRGVDDRYPDRVARPALQDTTAAAVLRTAAISSITWEERDSTGQQRFVVDPASIERSLFENASRTSSLPPPPPQPVVLEPLYSPPWRVPRSRGATALGAHRALLSSWGSLKEVGAPREGADYPSVSSWTNVAVVSCPTPGEGTRSGEQTESLSRRRATEYTSGSCGTSREPPCRREGAGEMPGREGEESADETEDDGWVFLGRHASGAGYRVPGSRLLRTPISGTSAVRAAYAPLSNRGVQSMHPADKTPYGGLTQPPSSVQTGELLGVSPRSAGLGGDSARPSEDVADFSAPAAAMRQSHFSRCHMQTRLYMEAAFHEGMDLFSFFFPRKTAELPLPTGLEVCAAEVLIRVVRKLHELHVGVAAESLLERSGNRGISWSSTSDYFSPSGFRSDTFHHLQRLDSTAGILPLCAALSRPQVEYGYAQSLSIAFACALRSLLQGTKCAGGRSGLAILGSRCQAGWVPGALHSHGDREEEKGHTTSSCFSVEVVDPLRVVRAELLRQSLQSHFQIVSLLVALYDDCKNERLLPRLRPLLANLATFGVTSAVNINRRTGSSPESPQVPSGGGANQAGGVAGGGQNAPGGPAQGAQAQGGSGFGGVPASSGTASLGSTGHRAGGGAPNEGSTANAPVDAFAGLYASPSEGGTWRPVGSVAQQPNSIARPRCGKWGIARALREPDEKERVQLAAGSTNPRPVSLATCERSDLVYGNDEERTERETETDDMFWEEGGVLRKCVWLDLNAARCCLTEVFEASMLPLLKEAEEARREAAHSFSSRASLVSLSSVYIPPSHSASRRPSATHSEASTAFRVDPPSRPHLPSSLRDPDFTSETSERRFRTLGVKVSPVRASDSVGQRGVARDADFLGSGRTHAAAPDAAQEDRARQSSTLTGSERQSATSRRLQIGGVPADKAAGVSKESPANMSPDRGEEGDEERGGQKPAARASRFFSKFLNQLTASGAGGERPTDSKDEGDGECGEARRQQWVEGQSSRDRKNSDSRAAGITTRGRKTESGELTSAERDVGASKEESGAGEAAAVSGASSGTQGGAGGDRGGREDDQCGNTKGGPTCGDHRSSVSISEINTCQDARARRSSTSSFSLAEGQSNVLGDTADCPAGCGHTPLTASSRLNVKLWASEEGDLETTMARGPTAGELPSGDGDRATRIEECESSVPHKSVCQESDEDGGVGGGIEGDRVKKGQREACRTSAGVGDEQKRDLGIFGRCPPRSTISRLSVYEALLSHVPLSNSRPLVTPPPLSTLRQLEQAARGGSVLSLERFGSRSELAGAIPNEYARQGESLFPTPNYGELHYLTLQLYAHLDDHWVRLKMAHLALPPAFDLIRTPAGGVSSLARPLLRRAQDEFYSWRKQRQPRRLPLVHACGAGPGNCRRGPGYRTEEKNLALEPGSRLNSTMEDEEGNSSLVHHDVLKAAPSGRGSPEGHRFMSEEVTERKEACGEELRECSHSDDNLNLGQDRELDGHVHVDIGQASDVAAEEEVAFATAFGIPLPAFWDSYYACLRVTKQHCVEFPLRTAIELVLDRELVLASRLLTPFPQLRPLVVLLCWSAFEGRMLLRQQLLDLVWQEGYLIAPPDDGDRDDHQLAIKGLDKSCLEKGKASRSVTTTSLTSNRTTRVDRQQGKSDTQHLSRGVGGGAISDERVAYPLSEGCLDDLGGVDGDSRGGGSCGEGKEGMPRTEDAAEGGFQEKGKERLQSNKAARTEQSGASGDTEQLEGGRKRGSWSCTQGDAQVRKHLQILSFKMAASWWLARLLLAHGQRQPSSRTRSITPPSATSSAVFRESAVARASEAATRLRAVCGSSVSKSSTVPVNSEYGSPSQVEAYNECGTGRVPFSGMGLSSSRKQEQEYSEAGTVSVGDDRLQAGVSKSLDDKLGRGDDGKDGTSTGWEGRHGRKGELGGISEEEEEDFIKGKASIDAQGESEGDAGGEAAWIAAEIFDDLQRHSILYVVRARCRLPLISVTVFFSGLSALPHTDRAATVLERSHDEDVAYMYFALRAAIQLVEDCCNVSCSLPSSAVFTTPSLPLPPKNPSCRLPAHPVGASGSVSSSDLQSDTSVTSPHLSKSVRRCTPNASFKKSGSPPGVPATSPGHLRSSSVHASPAGGRAKPQQKVIASSASGALARSSASSMHQPNRPSVGQTTCPDLSGTSLPGGTEWPSSTSSPNNGARDGGGTQQTGGRQDTGRTGRWLWNAPGQSGHGMALGSMHGGRGSTAVGEEMISRKHGELGGGKKGVAFVQMRLREVVPLLNDLIRAVKRVSYRVSLLLHLCSLCFTAAAPPTSGRLAGEQQSGNSCSQTARQPFVVPPSVLLSVVMLVRAHLELLEEEQDADILDGSNVDSDEGHGMPGCFSEMKKNKIGVSLFIRALDLFTRELLWRGQLCLEQFFDATALCSVSDASLARPFSLSSSLSESVDHPGIYELPFLRNPCSPDGCLNCATSSFGQQIPVRGYPTGRKESETLGAPEGRCIQHRSRRSSVIFSPRWIAWCRRIGAVVTLRPGSRVSSSRPRQSSPGLSLWSTSATSSLPPYRSQPHAEVPPVMSPASACCPVSKTLKSGSSSLQNKEVHSDLFLGKAVQEDDDWILSPGLGPETYAAMPALDSFPFVSAASVQTAEACRAVLRFTTPLASHTPQPHLRISLEANPFLLYLLSSPSILVARTLQLNDFASCARLMEYFELPESIKAGVAVAQAFFELRRVLTTGRSRQEDDVVDVLVERSVRSMSDSVLRSTVISHPLALPAVCRGCPSAFASTVSSFSPHLVDLSFLLLGARPFLVPLYAYIDAAVSVAPSTSACVYLLKRASSTLELRGKSMRVVPELERQEYATKLAAAGKRDGPGSSDEAGDAEEGEQKKGSGNTSRSEEDFFIGGFAAEAADLPETFVALFRTFVDRLYVLLEARNASPASSRPLARLLLDVEALPTEPALLRSHLYSLQKQKTAVASLVEALQLIKEGKHSLPSSQAARLFLDAAVKTLSAELLPSTRDDHHTHGCHAPSSSADRGALPSSAADSVPGASSPVHATGNGAVKSGTGGPTGCMDSDGNSGAVANYSSKTGSSGVDGSDGVTGGTCVLSGWGKGGGASSKYLLHFLEYLSRIVELTEAATEKFDRSNSRCEESGRGSLACGCCSLTDGCFYRTRRLKSRVEGRAPGSVHLPPEASPGSQKTSTTGDSSACPLAAASAASPDADSQQEEPEAGAAPGGTARRIPGQGSKKGQHDLFAILFDLPESAIAKVLYELRGRTEARQLAALMDVDLVSVLVRAATPLHSYLFRDFAARAQTLKKQEDTTVPLAEEGAKTNYDVSMTDGHGDIKRGEKKRNKEECKEQNQSERDGASGEGALEKGEDNHTGIEKHHTSDELNQGQAEGEGDTLGRVKSDTGVAGTPVSSAEDTGMYLHLPEGTRQVAEKLATEDPPGSAATTTVDSTTRHPNVGDKSAVVPPDAEGRRSAACSHGASAEKHSSLISQAASTAYVLSMNTALLLGDLEQPLRGARAEDVRLLAATACLERLTERWPSRAFFRATLGMIGPTTLSPLRRWIEERMRCWDAICEAGRSEDEERNPSVDVVTGRRTTGVTFQKIETRGWTPEELAQLPPHLRGLLLAVADDAEISIEACARSQAVGLVRRGLLQRALRLVDQTLPAGNSLQKAILHKLLSAHRAKKNHCNEESFLSAVDHGNDLASHDDLCATHREVSDELRQALVEELGQPSNATVGCNIDLPLPNCISREENAVAATESALALYHSWDVRTVQAALTCCLRRLRAEEAQSALSQEKQVRSEKVSGIDAQQAERGSVMSTDNSWSENSSDDGDQRDGKDSGDLLGKERFPASLFVEEDNANRLGPAHTVGQEAVQERVAGEELHDSVNKEDFSLDSAVASVSRQDSDDEHQIFLSLDRVPDVEATGVPVALAEVPNRKHGMARYSSRPAPQSLQSPPGRLSGCVSPLRRASTEIGCSSGSGRLGSVGERRRDLITRVTNVLELMAAYREAMELCGQRWRVWQELEALCQSPEGMRKVVELYNHPDSALLPRVQLSSLLHVFATCDDKTSAVRTLLSTPPREAIRLGFRMLQALDRISDRLLLCSVLSSRLAGSLSDRERSHLQTLTASLQLLRPVSTRVEPHHEALLTKPPLIVESLLMNARCDLLHSFFESWPQLRDDGLIIRFARKALKLPSTDNRDVGTTLCLAKAVRSGEASSGEATGEDGKDAMPSECTSDRHSVSVAAFCSSRVAAQETPAGVRSPETSKGNSSAPVPGLSHTTEAEEMSTLRCAVDGGGPRPLDFPVPGIGGQWSLTGDATLDAEIRSQHTFGDYPSLQIALELLELCNDQSADNAEACLRICDDLSRRLYCSVPSHPVVRNFVDAKSGSRETAKHGRGAKRDKGHSDASKETTPGGVAACWEDSGREGPEGWRKPTAGRSKRPEAAQGNGEGQHSEPGGNHGGSTVPEEGEASPTGGEKDSHCCPAVPARALGKPDYGEAKVLVPPVASNGRHHTSASSFSTHLACPSSGSDKRHDTPSYVCPFNCFTAVHPSRSTFRSVQGMAQGGKLIRCVAFLPPSLVSQFVRSQPPMSAAVSGSEGVTSPHHLGSADRRCAEIPSNNEVASREERMSGGYGQDAAAYETSERETLSAPASRKMSIKLSPGRQKMSLALPSLRDRRRNVQENDLRSETHFSRASSSSDLANNVHLREREISDGDRLVIAGARRTRAGPRCKSREAPPSSVQPLLTLIWKLLSFCTHKFAGALPTVHASVVLAQQLLSFLVRLCERTGRQYSLKDLLNLSRGMHVRDMLIRSDQLQLAFDLCLCYQTAAIRLRSVLLSRHNSQSALAELTSAFAAKGGAPAPAAIGKPPGELPNSATCRATPGSPGQSPVSYAGLSARGVNREAAPVWVEGELVSARALVAHKLKAKGQETQRGDKTGENSQSALGSRFADAVSDKTDKTSSEGQSSRLSAANYAGCSPVAGVTPEPPRGGVLRVYPVGEVRAVALLCMGEYGKANAELENALALNQVQLDLQRELHLLQHQQEPGEQLQMFPVVDTGSRENRGMGAVAGAFQRPGLEGSEEHSSAFPAEANRRLDGFVRHTGSREGGCLALTGSEGRVCGKPPSRHSLHCSSGTAVNENTNRLLQAAARTWRASVVVRRKKAGRTPHITADHVVADSRRFSGGDHLRTTLGSSVNTGAVSLARKTGWLERLAAVAAWSSPDVLSAGSTKYTAGTQEHETWLAGGGKSYVASGKEREKKSRSSTAPFNRASQIRQDLHQDQVLTAAQRQLNLVQRFVFKGCPSLRRDTQFVRSRASFEPLSVHRSADDTGVGQHPRDTSLASTLASNRSLPLDLSSRSTDRNLHGIANTLESGTASLEGEGSNDSRPNAASAYRSGPAPDPKSRGSLQPFRSQTAADLRPQGRRLGTGVNDVSKKFPEDTGTLVPANQSGHGLLGPSPVRRTVQLSGRTLMALESGIRHVPLFSLPTLRKLHRHVTSIVLHRRLYGVPPRVPYPTLPAEDAETEQLCLLRSAASSNRSMLSPGAGSGPSGFPSDVEPQRASARAACRNRGVTRRREHGSDSFGSTGTCAARRLSASGSCFSSETDDYLLALSRRACPYSLRLLLPPVHAPILQAFPMHQACASAFTREIGLEYLTNICLQAQFRAVAVEAAEVAATRAHARSLHRKTSRQQVPYAETSLVYRVPAQHHVNGQEATDLSWRVSHKTALSRSTTEQVVPAVARPSSSRLVSQGYEEEVTGEERDLSRTGLGNGRSSNGRAPHQKPSGSSVSDVALQRGCSETGLARHPGEVRGEQPKDPSSLEGLNQHGTSGKQTGEHTASERGARGKPRDERLHGEADGLVKGDEREGNNLRFDTEDSKPTFSAPYSPTKVDVDRLLCASEHILAGYILKWNEQALSGGQLHNGLRIPLVSTLREGAQTGRGSNGPAWKVPWGDAASHYGRVRSSAWPGTDFPSSNYTSQAQPELSGGASDQRGGGGFSSSRGILASRASEVDDEGVMKRYPFSSPGRRGKGCFSVGQMLRCFCTFSLTEALPAYVGVHEGMAGENRQPVLQNKVDSAVICRKLQYFHKQYGTLRSLVHLLLLSGEQEQALQLLFAAPSTSASPHTQQCPASPATSSAHLQNVLAALPSAGWALGPGFGVTAAADLLVESLVTRSIALRKLPIVLRSLASSPSGGRGEAFIKAMKLCLRKRRALHTLYAMHIMTRDFLNAGILAVILSLAAGSGHSPRWGNLPGDTGKSLRRRVECRGGEPRAGGFAEPEGQSKRARSAATYDGVCGAARSWDRQVGFLEEALRFLAGVLSEIRKRDSSRSLATAAFDTLGPVGGGAPSTSSLRTPPFTTHAEMSLSSTGRLPPSDGDSGLSAEDSLRVRDDKQSVRPHDISARGPSSKETDIKCELRRASGDTELKSRFFSSSTEPSHPTQGLGDGRRMASSSLSLRRSHESISSSGGGTEGVEENVNKSLAESGENEENHGSSAVATGTCGVFFQQDNTCQQPATEDGTTMAAAWRCELLDSGDQRDLRIEEVDGESLAMLLELLSLQLQCYQSFPSLPGSLSLLAPHQEQRVRACACLLFYGKYDWALRVIRLCNLNQVEVFVQAASLIASKTQKIQRTHEFLTKVTPYMAAEDMDMLALSVLNVWVIEHGDNISQCQQAAYLIPFISSPYRRFDAHLLLSSLCPSAATSSGSSVGASSTTGSSAVFSLGGTSAGNGPATSVAPSSFASFTSPAATTFAHQQLQQCVQLASRLSSPALLQVCLDAAQRKRESQLAHHVQTLIQQYQSKSRRDEKRNKATPPTQ</sequence>
<feature type="region of interest" description="Disordered" evidence="1">
    <location>
        <begin position="3977"/>
        <end position="4079"/>
    </location>
</feature>
<organism evidence="2 3">
    <name type="scientific">Cystoisospora suis</name>
    <dbReference type="NCBI Taxonomy" id="483139"/>
    <lineage>
        <taxon>Eukaryota</taxon>
        <taxon>Sar</taxon>
        <taxon>Alveolata</taxon>
        <taxon>Apicomplexa</taxon>
        <taxon>Conoidasida</taxon>
        <taxon>Coccidia</taxon>
        <taxon>Eucoccidiorida</taxon>
        <taxon>Eimeriorina</taxon>
        <taxon>Sarcocystidae</taxon>
        <taxon>Cystoisospora</taxon>
    </lineage>
</organism>
<feature type="region of interest" description="Disordered" evidence="1">
    <location>
        <begin position="5980"/>
        <end position="6004"/>
    </location>
</feature>
<feature type="compositionally biased region" description="Basic and acidic residues" evidence="1">
    <location>
        <begin position="4492"/>
        <end position="4503"/>
    </location>
</feature>
<feature type="compositionally biased region" description="Basic and acidic residues" evidence="1">
    <location>
        <begin position="3992"/>
        <end position="4042"/>
    </location>
</feature>
<keyword evidence="3" id="KW-1185">Reference proteome</keyword>
<dbReference type="EMBL" id="MIGC01001562">
    <property type="protein sequence ID" value="PHJ22655.1"/>
    <property type="molecule type" value="Genomic_DNA"/>
</dbReference>
<feature type="region of interest" description="Disordered" evidence="1">
    <location>
        <begin position="4451"/>
        <end position="4503"/>
    </location>
</feature>
<feature type="compositionally biased region" description="Polar residues" evidence="1">
    <location>
        <begin position="1231"/>
        <end position="1243"/>
    </location>
</feature>
<feature type="compositionally biased region" description="Polar residues" evidence="1">
    <location>
        <begin position="1565"/>
        <end position="1580"/>
    </location>
</feature>
<feature type="compositionally biased region" description="Polar residues" evidence="1">
    <location>
        <begin position="7089"/>
        <end position="7100"/>
    </location>
</feature>
<reference evidence="2 3" key="1">
    <citation type="journal article" date="2017" name="Int. J. Parasitol.">
        <title>The genome of the protozoan parasite Cystoisospora suis and a reverse vaccinology approach to identify vaccine candidates.</title>
        <authorList>
            <person name="Palmieri N."/>
            <person name="Shrestha A."/>
            <person name="Ruttkowski B."/>
            <person name="Beck T."/>
            <person name="Vogl C."/>
            <person name="Tomley F."/>
            <person name="Blake D.P."/>
            <person name="Joachim A."/>
        </authorList>
    </citation>
    <scope>NUCLEOTIDE SEQUENCE [LARGE SCALE GENOMIC DNA]</scope>
    <source>
        <strain evidence="2 3">Wien I</strain>
    </source>
</reference>
<feature type="region of interest" description="Disordered" evidence="1">
    <location>
        <begin position="4601"/>
        <end position="4624"/>
    </location>
</feature>
<evidence type="ECO:0000313" key="3">
    <source>
        <dbReference type="Proteomes" id="UP000221165"/>
    </source>
</evidence>
<dbReference type="RefSeq" id="XP_067924332.1">
    <property type="nucleotide sequence ID" value="XM_068063688.1"/>
</dbReference>
<feature type="region of interest" description="Disordered" evidence="1">
    <location>
        <begin position="2722"/>
        <end position="2904"/>
    </location>
</feature>
<feature type="region of interest" description="Disordered" evidence="1">
    <location>
        <begin position="1231"/>
        <end position="1309"/>
    </location>
</feature>
<feature type="region of interest" description="Disordered" evidence="1">
    <location>
        <begin position="5527"/>
        <end position="5550"/>
    </location>
</feature>
<feature type="region of interest" description="Disordered" evidence="1">
    <location>
        <begin position="4091"/>
        <end position="4141"/>
    </location>
</feature>
<feature type="compositionally biased region" description="Basic and acidic residues" evidence="1">
    <location>
        <begin position="5338"/>
        <end position="5351"/>
    </location>
</feature>
<feature type="compositionally biased region" description="Basic and acidic residues" evidence="1">
    <location>
        <begin position="419"/>
        <end position="436"/>
    </location>
</feature>
<feature type="region of interest" description="Disordered" evidence="1">
    <location>
        <begin position="4871"/>
        <end position="4894"/>
    </location>
</feature>
<dbReference type="Proteomes" id="UP000221165">
    <property type="component" value="Unassembled WGS sequence"/>
</dbReference>
<feature type="compositionally biased region" description="Polar residues" evidence="1">
    <location>
        <begin position="4922"/>
        <end position="4931"/>
    </location>
</feature>
<feature type="region of interest" description="Disordered" evidence="1">
    <location>
        <begin position="86"/>
        <end position="126"/>
    </location>
</feature>
<feature type="region of interest" description="Disordered" evidence="1">
    <location>
        <begin position="6198"/>
        <end position="6243"/>
    </location>
</feature>
<feature type="region of interest" description="Disordered" evidence="1">
    <location>
        <begin position="1"/>
        <end position="59"/>
    </location>
</feature>
<feature type="compositionally biased region" description="Polar residues" evidence="1">
    <location>
        <begin position="2821"/>
        <end position="2857"/>
    </location>
</feature>
<feature type="region of interest" description="Disordered" evidence="1">
    <location>
        <begin position="397"/>
        <end position="470"/>
    </location>
</feature>
<feature type="compositionally biased region" description="Low complexity" evidence="1">
    <location>
        <begin position="2868"/>
        <end position="2879"/>
    </location>
</feature>
<proteinExistence type="predicted"/>
<feature type="compositionally biased region" description="Polar residues" evidence="1">
    <location>
        <begin position="6065"/>
        <end position="6075"/>
    </location>
</feature>
<dbReference type="GeneID" id="94426899"/>
<feature type="region of interest" description="Disordered" evidence="1">
    <location>
        <begin position="1469"/>
        <end position="1515"/>
    </location>
</feature>
<dbReference type="PANTHER" id="PTHR35478:SF1">
    <property type="entry name" value="ZINC FINGER FYVE DOMAIN-CONTAINING PROTEIN 26"/>
    <property type="match status" value="1"/>
</dbReference>
<feature type="compositionally biased region" description="Low complexity" evidence="1">
    <location>
        <begin position="3856"/>
        <end position="3873"/>
    </location>
</feature>
<feature type="compositionally biased region" description="Basic and acidic residues" evidence="1">
    <location>
        <begin position="6465"/>
        <end position="6475"/>
    </location>
</feature>
<feature type="region of interest" description="Disordered" evidence="1">
    <location>
        <begin position="6031"/>
        <end position="6097"/>
    </location>
</feature>
<gene>
    <name evidence="2" type="ORF">CSUI_003490</name>
</gene>
<feature type="compositionally biased region" description="Basic and acidic residues" evidence="1">
    <location>
        <begin position="1643"/>
        <end position="1676"/>
    </location>
</feature>
<feature type="compositionally biased region" description="Basic and acidic residues" evidence="1">
    <location>
        <begin position="2561"/>
        <end position="2574"/>
    </location>
</feature>
<feature type="compositionally biased region" description="Basic and acidic residues" evidence="1">
    <location>
        <begin position="5587"/>
        <end position="5598"/>
    </location>
</feature>
<dbReference type="VEuPathDB" id="ToxoDB:CSUI_003490"/>
<evidence type="ECO:0000313" key="2">
    <source>
        <dbReference type="EMBL" id="PHJ22655.1"/>
    </source>
</evidence>
<name>A0A2C6L4N1_9APIC</name>
<feature type="compositionally biased region" description="Polar residues" evidence="1">
    <location>
        <begin position="5534"/>
        <end position="5550"/>
    </location>
</feature>
<feature type="compositionally biased region" description="Basic and acidic residues" evidence="1">
    <location>
        <begin position="7044"/>
        <end position="7087"/>
    </location>
</feature>
<feature type="compositionally biased region" description="Polar residues" evidence="1">
    <location>
        <begin position="6481"/>
        <end position="6492"/>
    </location>
</feature>
<feature type="region of interest" description="Disordered" evidence="1">
    <location>
        <begin position="601"/>
        <end position="689"/>
    </location>
</feature>
<feature type="compositionally biased region" description="Basic and acidic residues" evidence="1">
    <location>
        <begin position="1870"/>
        <end position="1880"/>
    </location>
</feature>
<feature type="compositionally biased region" description="Polar residues" evidence="1">
    <location>
        <begin position="7007"/>
        <end position="7017"/>
    </location>
</feature>
<feature type="compositionally biased region" description="Low complexity" evidence="1">
    <location>
        <begin position="2294"/>
        <end position="2307"/>
    </location>
</feature>
<feature type="region of interest" description="Disordered" evidence="1">
    <location>
        <begin position="5586"/>
        <end position="5630"/>
    </location>
</feature>
<feature type="compositionally biased region" description="Basic and acidic residues" evidence="1">
    <location>
        <begin position="1503"/>
        <end position="1515"/>
    </location>
</feature>
<feature type="compositionally biased region" description="Polar residues" evidence="1">
    <location>
        <begin position="3846"/>
        <end position="3855"/>
    </location>
</feature>
<feature type="region of interest" description="Disordered" evidence="1">
    <location>
        <begin position="4914"/>
        <end position="4937"/>
    </location>
</feature>
<feature type="region of interest" description="Disordered" evidence="1">
    <location>
        <begin position="6629"/>
        <end position="6661"/>
    </location>
</feature>
<feature type="region of interest" description="Disordered" evidence="1">
    <location>
        <begin position="3668"/>
        <end position="3726"/>
    </location>
</feature>
<feature type="compositionally biased region" description="Basic and acidic residues" evidence="1">
    <location>
        <begin position="1687"/>
        <end position="1708"/>
    </location>
</feature>
<feature type="compositionally biased region" description="Low complexity" evidence="1">
    <location>
        <begin position="2806"/>
        <end position="2820"/>
    </location>
</feature>
<feature type="region of interest" description="Disordered" evidence="1">
    <location>
        <begin position="2294"/>
        <end position="2330"/>
    </location>
</feature>
<evidence type="ECO:0000256" key="1">
    <source>
        <dbReference type="SAM" id="MobiDB-lite"/>
    </source>
</evidence>
<feature type="region of interest" description="Disordered" evidence="1">
    <location>
        <begin position="3832"/>
        <end position="3897"/>
    </location>
</feature>
<feature type="region of interest" description="Disordered" evidence="1">
    <location>
        <begin position="5250"/>
        <end position="5359"/>
    </location>
</feature>
<feature type="region of interest" description="Disordered" evidence="1">
    <location>
        <begin position="3517"/>
        <end position="3548"/>
    </location>
</feature>
<feature type="region of interest" description="Disordered" evidence="1">
    <location>
        <begin position="2349"/>
        <end position="2418"/>
    </location>
</feature>
<feature type="compositionally biased region" description="Low complexity" evidence="1">
    <location>
        <begin position="86"/>
        <end position="111"/>
    </location>
</feature>
<feature type="compositionally biased region" description="Gly residues" evidence="1">
    <location>
        <begin position="2350"/>
        <end position="2362"/>
    </location>
</feature>
<feature type="region of interest" description="Disordered" evidence="1">
    <location>
        <begin position="1846"/>
        <end position="1880"/>
    </location>
</feature>
<feature type="compositionally biased region" description="Basic and acidic residues" evidence="1">
    <location>
        <begin position="5045"/>
        <end position="5068"/>
    </location>
</feature>
<feature type="compositionally biased region" description="Polar residues" evidence="1">
    <location>
        <begin position="4477"/>
        <end position="4487"/>
    </location>
</feature>
<feature type="compositionally biased region" description="Basic and acidic residues" evidence="1">
    <location>
        <begin position="6493"/>
        <end position="6538"/>
    </location>
</feature>
<feature type="compositionally biased region" description="Basic and acidic residues" evidence="1">
    <location>
        <begin position="4883"/>
        <end position="4894"/>
    </location>
</feature>
<feature type="compositionally biased region" description="Polar residues" evidence="1">
    <location>
        <begin position="4102"/>
        <end position="4113"/>
    </location>
</feature>
<feature type="region of interest" description="Disordered" evidence="1">
    <location>
        <begin position="7456"/>
        <end position="7475"/>
    </location>
</feature>
<feature type="compositionally biased region" description="Gly residues" evidence="1">
    <location>
        <begin position="1245"/>
        <end position="1262"/>
    </location>
</feature>
<feature type="region of interest" description="Disordered" evidence="1">
    <location>
        <begin position="5045"/>
        <end position="5145"/>
    </location>
</feature>
<feature type="compositionally biased region" description="Low complexity" evidence="1">
    <location>
        <begin position="2735"/>
        <end position="2751"/>
    </location>
</feature>
<comment type="caution">
    <text evidence="2">The sequence shown here is derived from an EMBL/GenBank/DDBJ whole genome shotgun (WGS) entry which is preliminary data.</text>
</comment>
<accession>A0A2C6L4N1</accession>
<dbReference type="OrthoDB" id="426919at2759"/>
<feature type="compositionally biased region" description="Basic and acidic residues" evidence="1">
    <location>
        <begin position="2308"/>
        <end position="2321"/>
    </location>
</feature>
<feature type="region of interest" description="Disordered" evidence="1">
    <location>
        <begin position="1541"/>
        <end position="1755"/>
    </location>
</feature>
<feature type="compositionally biased region" description="Basic and acidic residues" evidence="1">
    <location>
        <begin position="664"/>
        <end position="689"/>
    </location>
</feature>
<feature type="region of interest" description="Disordered" evidence="1">
    <location>
        <begin position="816"/>
        <end position="874"/>
    </location>
</feature>